<dbReference type="SUPFAM" id="SSF51004">
    <property type="entry name" value="C-terminal (heme d1) domain of cytochrome cd1-nitrite reductase"/>
    <property type="match status" value="1"/>
</dbReference>
<evidence type="ECO:0000313" key="2">
    <source>
        <dbReference type="Proteomes" id="UP000317716"/>
    </source>
</evidence>
<accession>A0A538SYS8</accession>
<dbReference type="InterPro" id="IPR015943">
    <property type="entry name" value="WD40/YVTN_repeat-like_dom_sf"/>
</dbReference>
<dbReference type="Gene3D" id="2.130.10.10">
    <property type="entry name" value="YVTN repeat-like/Quinoprotein amine dehydrogenase"/>
    <property type="match status" value="1"/>
</dbReference>
<evidence type="ECO:0000313" key="1">
    <source>
        <dbReference type="EMBL" id="TMQ56515.1"/>
    </source>
</evidence>
<comment type="caution">
    <text evidence="1">The sequence shown here is derived from an EMBL/GenBank/DDBJ whole genome shotgun (WGS) entry which is preliminary data.</text>
</comment>
<dbReference type="EMBL" id="VBOS01000165">
    <property type="protein sequence ID" value="TMQ56515.1"/>
    <property type="molecule type" value="Genomic_DNA"/>
</dbReference>
<dbReference type="AlphaFoldDB" id="A0A538SYS8"/>
<dbReference type="PROSITE" id="PS51257">
    <property type="entry name" value="PROKAR_LIPOPROTEIN"/>
    <property type="match status" value="1"/>
</dbReference>
<dbReference type="PANTHER" id="PTHR47197:SF3">
    <property type="entry name" value="DIHYDRO-HEME D1 DEHYDROGENASE"/>
    <property type="match status" value="1"/>
</dbReference>
<reference evidence="1 2" key="1">
    <citation type="journal article" date="2019" name="Nat. Microbiol.">
        <title>Mediterranean grassland soil C-N compound turnover is dependent on rainfall and depth, and is mediated by genomically divergent microorganisms.</title>
        <authorList>
            <person name="Diamond S."/>
            <person name="Andeer P.F."/>
            <person name="Li Z."/>
            <person name="Crits-Christoph A."/>
            <person name="Burstein D."/>
            <person name="Anantharaman K."/>
            <person name="Lane K.R."/>
            <person name="Thomas B.C."/>
            <person name="Pan C."/>
            <person name="Northen T.R."/>
            <person name="Banfield J.F."/>
        </authorList>
    </citation>
    <scope>NUCLEOTIDE SEQUENCE [LARGE SCALE GENOMIC DNA]</scope>
    <source>
        <strain evidence="1">WS_2</strain>
    </source>
</reference>
<dbReference type="InterPro" id="IPR051200">
    <property type="entry name" value="Host-pathogen_enzymatic-act"/>
</dbReference>
<dbReference type="Proteomes" id="UP000317716">
    <property type="component" value="Unassembled WGS sequence"/>
</dbReference>
<name>A0A538SYS8_UNCEI</name>
<organism evidence="1 2">
    <name type="scientific">Eiseniibacteriota bacterium</name>
    <dbReference type="NCBI Taxonomy" id="2212470"/>
    <lineage>
        <taxon>Bacteria</taxon>
        <taxon>Candidatus Eiseniibacteriota</taxon>
    </lineage>
</organism>
<proteinExistence type="predicted"/>
<gene>
    <name evidence="1" type="ORF">E6K72_04965</name>
</gene>
<protein>
    <submittedName>
        <fullName evidence="1">YncE family protein</fullName>
    </submittedName>
</protein>
<sequence length="304" mass="31288">MSGIRGSRGARGNAAGWALFACACAGAMAVAAGSSRKADAAGGRYAVVDTIHLGGEGGWDYLTADGAGRLYFGRSTRVQVLDLKTGKLAGEMVTVFDLETLAPTGRIRIGAWNPDAILYEPVTHRVFTMNGGSGNATVIEGATGKIVGNVALGGRPEFAVADGRGRVFVNLEDSSAVVAFDAKTLALGPRWPLAPGEGPTGLAIDTVNHVLFSVCGNGKMIVLDAGSGRVLAALPIGNRTDGAAFDPMTKLAFSSNGEGTLTVVREDSPTKFTVVDTVATASARCLRQRPSARAHGRPCCPRPS</sequence>
<dbReference type="InterPro" id="IPR011048">
    <property type="entry name" value="Haem_d1_sf"/>
</dbReference>
<dbReference type="PANTHER" id="PTHR47197">
    <property type="entry name" value="PROTEIN NIRF"/>
    <property type="match status" value="1"/>
</dbReference>